<dbReference type="GO" id="GO:0016787">
    <property type="term" value="F:hydrolase activity"/>
    <property type="evidence" value="ECO:0007669"/>
    <property type="project" value="UniProtKB-KW"/>
</dbReference>
<protein>
    <submittedName>
        <fullName evidence="3">Alpha/beta fold hydrolase</fullName>
    </submittedName>
</protein>
<dbReference type="EMBL" id="QWLM01000004">
    <property type="protein sequence ID" value="RHW46632.1"/>
    <property type="molecule type" value="Genomic_DNA"/>
</dbReference>
<proteinExistence type="predicted"/>
<dbReference type="PANTHER" id="PTHR11614">
    <property type="entry name" value="PHOSPHOLIPASE-RELATED"/>
    <property type="match status" value="1"/>
</dbReference>
<dbReference type="Pfam" id="PF12146">
    <property type="entry name" value="Hydrolase_4"/>
    <property type="match status" value="1"/>
</dbReference>
<feature type="domain" description="Serine aminopeptidase S33" evidence="2">
    <location>
        <begin position="155"/>
        <end position="220"/>
    </location>
</feature>
<sequence length="303" mass="32350">MTGAEASSAKSSGAAEAPRSEPVPDAPARTVDESEFGDRVADTLDDVADSLLTDGSVVDDDVASLDDEAVTVEAPSRPATTKRSGKPVTASPVLSLPRAKHPEAVALFIHGGEVNASIAMYRGDPAYLRVIPFARDVERRSHGRIGGAVLRLAVRGWNEPEKPAVQDARWALRELRRQYPGLPLAVVGHSMGGRVALDLATSDEGDDLAAVVGLAPWASDEYEAEPFGTTPFLGIHGRQDTVTDPAATADLVERITAAGGDARFVDLPGWHAMLWRPMRWHKESSQFLIDHLLRKGSSAPDGR</sequence>
<reference evidence="3 4" key="1">
    <citation type="submission" date="2018-08" db="EMBL/GenBank/DDBJ databases">
        <title>Whole genome sequence analysis of Dermacoccus abyssi bacteria isolated from Deep Mariana trench Micromonospora spp reveals genes involved in the environmental adaptation and production of secondary metabolites.</title>
        <authorList>
            <person name="Abdel-Mageed W.M."/>
            <person name="Lehri B."/>
            <person name="Nouioui I."/>
            <person name="Goodfellow I."/>
            <person name="Jaspars M."/>
            <person name="Karlyshev A."/>
        </authorList>
    </citation>
    <scope>NUCLEOTIDE SEQUENCE [LARGE SCALE GENOMIC DNA]</scope>
    <source>
        <strain evidence="3 4">MT1.1</strain>
    </source>
</reference>
<feature type="region of interest" description="Disordered" evidence="1">
    <location>
        <begin position="68"/>
        <end position="92"/>
    </location>
</feature>
<dbReference type="InterPro" id="IPR022742">
    <property type="entry name" value="Hydrolase_4"/>
</dbReference>
<evidence type="ECO:0000313" key="4">
    <source>
        <dbReference type="Proteomes" id="UP000285376"/>
    </source>
</evidence>
<feature type="compositionally biased region" description="Basic and acidic residues" evidence="1">
    <location>
        <begin position="30"/>
        <end position="42"/>
    </location>
</feature>
<dbReference type="RefSeq" id="WP_118912912.1">
    <property type="nucleotide sequence ID" value="NZ_CBCRVH010000003.1"/>
</dbReference>
<gene>
    <name evidence="3" type="ORF">D1832_05205</name>
</gene>
<dbReference type="AlphaFoldDB" id="A0A417Z7M3"/>
<evidence type="ECO:0000313" key="3">
    <source>
        <dbReference type="EMBL" id="RHW46632.1"/>
    </source>
</evidence>
<evidence type="ECO:0000259" key="2">
    <source>
        <dbReference type="Pfam" id="PF12146"/>
    </source>
</evidence>
<dbReference type="InterPro" id="IPR051044">
    <property type="entry name" value="MAG_DAG_Lipase"/>
</dbReference>
<dbReference type="Proteomes" id="UP000285376">
    <property type="component" value="Unassembled WGS sequence"/>
</dbReference>
<feature type="compositionally biased region" description="Low complexity" evidence="1">
    <location>
        <begin position="1"/>
        <end position="17"/>
    </location>
</feature>
<organism evidence="3 4">
    <name type="scientific">Dermacoccus abyssi</name>
    <dbReference type="NCBI Taxonomy" id="322596"/>
    <lineage>
        <taxon>Bacteria</taxon>
        <taxon>Bacillati</taxon>
        <taxon>Actinomycetota</taxon>
        <taxon>Actinomycetes</taxon>
        <taxon>Micrococcales</taxon>
        <taxon>Dermacoccaceae</taxon>
        <taxon>Dermacoccus</taxon>
    </lineage>
</organism>
<comment type="caution">
    <text evidence="3">The sequence shown here is derived from an EMBL/GenBank/DDBJ whole genome shotgun (WGS) entry which is preliminary data.</text>
</comment>
<evidence type="ECO:0000256" key="1">
    <source>
        <dbReference type="SAM" id="MobiDB-lite"/>
    </source>
</evidence>
<dbReference type="SUPFAM" id="SSF53474">
    <property type="entry name" value="alpha/beta-Hydrolases"/>
    <property type="match status" value="1"/>
</dbReference>
<accession>A0A417Z7M3</accession>
<dbReference type="InterPro" id="IPR029058">
    <property type="entry name" value="AB_hydrolase_fold"/>
</dbReference>
<name>A0A417Z7M3_9MICO</name>
<dbReference type="Gene3D" id="3.40.50.1820">
    <property type="entry name" value="alpha/beta hydrolase"/>
    <property type="match status" value="1"/>
</dbReference>
<feature type="region of interest" description="Disordered" evidence="1">
    <location>
        <begin position="1"/>
        <end position="42"/>
    </location>
</feature>
<keyword evidence="3" id="KW-0378">Hydrolase</keyword>